<evidence type="ECO:0000313" key="1">
    <source>
        <dbReference type="EMBL" id="MFC4956792.1"/>
    </source>
</evidence>
<keyword evidence="2" id="KW-1185">Reference proteome</keyword>
<gene>
    <name evidence="1" type="ORF">ACFPFX_10805</name>
</gene>
<accession>A0ABV9UKY4</accession>
<evidence type="ECO:0000313" key="2">
    <source>
        <dbReference type="Proteomes" id="UP001595834"/>
    </source>
</evidence>
<protein>
    <submittedName>
        <fullName evidence="1">Uncharacterized protein</fullName>
    </submittedName>
</protein>
<comment type="caution">
    <text evidence="1">The sequence shown here is derived from an EMBL/GenBank/DDBJ whole genome shotgun (WGS) entry which is preliminary data.</text>
</comment>
<dbReference type="RefSeq" id="WP_344380257.1">
    <property type="nucleotide sequence ID" value="NZ_BAAASQ010000039.1"/>
</dbReference>
<proteinExistence type="predicted"/>
<dbReference type="Proteomes" id="UP001595834">
    <property type="component" value="Unassembled WGS sequence"/>
</dbReference>
<reference evidence="2" key="1">
    <citation type="journal article" date="2019" name="Int. J. Syst. Evol. Microbiol.">
        <title>The Global Catalogue of Microorganisms (GCM) 10K type strain sequencing project: providing services to taxonomists for standard genome sequencing and annotation.</title>
        <authorList>
            <consortium name="The Broad Institute Genomics Platform"/>
            <consortium name="The Broad Institute Genome Sequencing Center for Infectious Disease"/>
            <person name="Wu L."/>
            <person name="Ma J."/>
        </authorList>
    </citation>
    <scope>NUCLEOTIDE SEQUENCE [LARGE SCALE GENOMIC DNA]</scope>
    <source>
        <strain evidence="2">CCM 7224</strain>
    </source>
</reference>
<dbReference type="EMBL" id="JBHSIZ010000010">
    <property type="protein sequence ID" value="MFC4956792.1"/>
    <property type="molecule type" value="Genomic_DNA"/>
</dbReference>
<name>A0ABV9UKY4_9ACTN</name>
<sequence>MNEPEDLETFCTYYEVLARKLVRPEQRAALGEVLAAARSGDDFTQPLRRILGTVVPPDSLDQDASSAYLLTELLRQAEIPFRPTIRSEGPTWPGTSVGEPLPQVFGCPARGCTRLWVRRPGKNIPVCQVDGCPLVERSPTA</sequence>
<organism evidence="1 2">
    <name type="scientific">Streptomyces mauvecolor</name>
    <dbReference type="NCBI Taxonomy" id="58345"/>
    <lineage>
        <taxon>Bacteria</taxon>
        <taxon>Bacillati</taxon>
        <taxon>Actinomycetota</taxon>
        <taxon>Actinomycetes</taxon>
        <taxon>Kitasatosporales</taxon>
        <taxon>Streptomycetaceae</taxon>
        <taxon>Streptomyces</taxon>
    </lineage>
</organism>